<comment type="caution">
    <text evidence="2">The sequence shown here is derived from an EMBL/GenBank/DDBJ whole genome shotgun (WGS) entry which is preliminary data.</text>
</comment>
<keyword evidence="1" id="KW-0472">Membrane</keyword>
<gene>
    <name evidence="2" type="ORF">LSUE1_G002829</name>
</gene>
<keyword evidence="1" id="KW-1133">Transmembrane helix</keyword>
<keyword evidence="3" id="KW-1185">Reference proteome</keyword>
<evidence type="ECO:0008006" key="4">
    <source>
        <dbReference type="Google" id="ProtNLM"/>
    </source>
</evidence>
<name>A0A8T9CD36_9HELO</name>
<evidence type="ECO:0000313" key="2">
    <source>
        <dbReference type="EMBL" id="TVY83102.1"/>
    </source>
</evidence>
<proteinExistence type="predicted"/>
<dbReference type="EMBL" id="QGMK01000232">
    <property type="protein sequence ID" value="TVY83102.1"/>
    <property type="molecule type" value="Genomic_DNA"/>
</dbReference>
<dbReference type="OrthoDB" id="5194807at2759"/>
<dbReference type="AlphaFoldDB" id="A0A8T9CD36"/>
<feature type="transmembrane region" description="Helical" evidence="1">
    <location>
        <begin position="15"/>
        <end position="36"/>
    </location>
</feature>
<reference evidence="2 3" key="1">
    <citation type="submission" date="2018-05" db="EMBL/GenBank/DDBJ databases">
        <title>Genome sequencing and assembly of the regulated plant pathogen Lachnellula willkommii and related sister species for the development of diagnostic species identification markers.</title>
        <authorList>
            <person name="Giroux E."/>
            <person name="Bilodeau G."/>
        </authorList>
    </citation>
    <scope>NUCLEOTIDE SEQUENCE [LARGE SCALE GENOMIC DNA]</scope>
    <source>
        <strain evidence="2 3">CBS 268.59</strain>
    </source>
</reference>
<accession>A0A8T9CD36</accession>
<organism evidence="2 3">
    <name type="scientific">Lachnellula suecica</name>
    <dbReference type="NCBI Taxonomy" id="602035"/>
    <lineage>
        <taxon>Eukaryota</taxon>
        <taxon>Fungi</taxon>
        <taxon>Dikarya</taxon>
        <taxon>Ascomycota</taxon>
        <taxon>Pezizomycotina</taxon>
        <taxon>Leotiomycetes</taxon>
        <taxon>Helotiales</taxon>
        <taxon>Lachnaceae</taxon>
        <taxon>Lachnellula</taxon>
    </lineage>
</organism>
<evidence type="ECO:0000313" key="3">
    <source>
        <dbReference type="Proteomes" id="UP000469558"/>
    </source>
</evidence>
<evidence type="ECO:0000256" key="1">
    <source>
        <dbReference type="SAM" id="Phobius"/>
    </source>
</evidence>
<keyword evidence="1" id="KW-0812">Transmembrane</keyword>
<sequence>MPRLPAARSFANSNGVIGGVAVTASAAPLLFFLPGFEERLAAQAAKWGPRWNRSFSQVAPRMERGAAKVEPRMQKGVKAIEPPLKRAAIAIDRNIKFALNSSRK</sequence>
<dbReference type="Proteomes" id="UP000469558">
    <property type="component" value="Unassembled WGS sequence"/>
</dbReference>
<protein>
    <recommendedName>
        <fullName evidence="4">4-coumarate:coenzyme A ligase</fullName>
    </recommendedName>
</protein>